<accession>A0AAV6V9P8</accession>
<dbReference type="Proteomes" id="UP000827092">
    <property type="component" value="Unassembled WGS sequence"/>
</dbReference>
<keyword evidence="3" id="KW-0505">Motor protein</keyword>
<sequence>MFPSTLVKYGSPQKAAHRASKTAIEENLKKSKEMVPDLENLGNENPLDILIPPMVIEEDDQFWYQKVSKAPATSSDLLHLQEKLDAELLKREAREIGLCPIRSELYDQCFEELIRQEFMVCPERGRLLRMVYTEKKLSLSAGIGCYESALAYGINKRLTSTQEVARQKTELTNFQLKIGELDETRQDLEAKVPKVKETCDEQEAALNKKCDDEEAKLMEKNEDLLNRMLECIEVDIHVEPAK</sequence>
<protein>
    <recommendedName>
        <fullName evidence="8">Inner dynein arm light chain, axonemal</fullName>
    </recommendedName>
</protein>
<evidence type="ECO:0000256" key="3">
    <source>
        <dbReference type="ARBA" id="ARBA00023175"/>
    </source>
</evidence>
<dbReference type="Pfam" id="PF10211">
    <property type="entry name" value="Ax_dynein_light"/>
    <property type="match status" value="1"/>
</dbReference>
<evidence type="ECO:0000256" key="5">
    <source>
        <dbReference type="SAM" id="Coils"/>
    </source>
</evidence>
<dbReference type="PANTHER" id="PTHR13183:SF0">
    <property type="entry name" value="AXONEMAL DYNEIN LIGHT INTERMEDIATE POLYPEPTIDE 1"/>
    <property type="match status" value="1"/>
</dbReference>
<dbReference type="GO" id="GO:0030286">
    <property type="term" value="C:dynein complex"/>
    <property type="evidence" value="ECO:0007669"/>
    <property type="project" value="UniProtKB-KW"/>
</dbReference>
<dbReference type="GO" id="GO:0097546">
    <property type="term" value="C:ciliary base"/>
    <property type="evidence" value="ECO:0007669"/>
    <property type="project" value="TreeGrafter"/>
</dbReference>
<name>A0AAV6V9P8_9ARAC</name>
<dbReference type="GO" id="GO:0005930">
    <property type="term" value="C:axoneme"/>
    <property type="evidence" value="ECO:0007669"/>
    <property type="project" value="TreeGrafter"/>
</dbReference>
<gene>
    <name evidence="6" type="ORF">JTE90_005097</name>
</gene>
<keyword evidence="7" id="KW-1185">Reference proteome</keyword>
<evidence type="ECO:0000256" key="4">
    <source>
        <dbReference type="ARBA" id="ARBA00038114"/>
    </source>
</evidence>
<comment type="similarity">
    <text evidence="4">Belongs to the inner dynein arm light chain family.</text>
</comment>
<keyword evidence="1" id="KW-0243">Dynein</keyword>
<evidence type="ECO:0000313" key="7">
    <source>
        <dbReference type="Proteomes" id="UP000827092"/>
    </source>
</evidence>
<dbReference type="AlphaFoldDB" id="A0AAV6V9P8"/>
<organism evidence="6 7">
    <name type="scientific">Oedothorax gibbosus</name>
    <dbReference type="NCBI Taxonomy" id="931172"/>
    <lineage>
        <taxon>Eukaryota</taxon>
        <taxon>Metazoa</taxon>
        <taxon>Ecdysozoa</taxon>
        <taxon>Arthropoda</taxon>
        <taxon>Chelicerata</taxon>
        <taxon>Arachnida</taxon>
        <taxon>Araneae</taxon>
        <taxon>Araneomorphae</taxon>
        <taxon>Entelegynae</taxon>
        <taxon>Araneoidea</taxon>
        <taxon>Linyphiidae</taxon>
        <taxon>Erigoninae</taxon>
        <taxon>Oedothorax</taxon>
    </lineage>
</organism>
<keyword evidence="2 5" id="KW-0175">Coiled coil</keyword>
<reference evidence="6 7" key="1">
    <citation type="journal article" date="2022" name="Nat. Ecol. Evol.">
        <title>A masculinizing supergene underlies an exaggerated male reproductive morph in a spider.</title>
        <authorList>
            <person name="Hendrickx F."/>
            <person name="De Corte Z."/>
            <person name="Sonet G."/>
            <person name="Van Belleghem S.M."/>
            <person name="Kostlbacher S."/>
            <person name="Vangestel C."/>
        </authorList>
    </citation>
    <scope>NUCLEOTIDE SEQUENCE [LARGE SCALE GENOMIC DNA]</scope>
    <source>
        <strain evidence="6">W744_W776</strain>
    </source>
</reference>
<dbReference type="PANTHER" id="PTHR13183">
    <property type="entry name" value="AXONEMAL INNER ARM DYNEIN LIGHT CHAIN 28"/>
    <property type="match status" value="1"/>
</dbReference>
<evidence type="ECO:0008006" key="8">
    <source>
        <dbReference type="Google" id="ProtNLM"/>
    </source>
</evidence>
<evidence type="ECO:0000313" key="6">
    <source>
        <dbReference type="EMBL" id="KAG8193450.1"/>
    </source>
</evidence>
<evidence type="ECO:0000256" key="2">
    <source>
        <dbReference type="ARBA" id="ARBA00023054"/>
    </source>
</evidence>
<dbReference type="InterPro" id="IPR019347">
    <property type="entry name" value="Axonemal_dynein_light_chain"/>
</dbReference>
<evidence type="ECO:0000256" key="1">
    <source>
        <dbReference type="ARBA" id="ARBA00023017"/>
    </source>
</evidence>
<dbReference type="GO" id="GO:0045504">
    <property type="term" value="F:dynein heavy chain binding"/>
    <property type="evidence" value="ECO:0007669"/>
    <property type="project" value="TreeGrafter"/>
</dbReference>
<feature type="coiled-coil region" evidence="5">
    <location>
        <begin position="171"/>
        <end position="227"/>
    </location>
</feature>
<comment type="caution">
    <text evidence="6">The sequence shown here is derived from an EMBL/GenBank/DDBJ whole genome shotgun (WGS) entry which is preliminary data.</text>
</comment>
<dbReference type="EMBL" id="JAFNEN010000121">
    <property type="protein sequence ID" value="KAG8193450.1"/>
    <property type="molecule type" value="Genomic_DNA"/>
</dbReference>
<proteinExistence type="inferred from homology"/>